<dbReference type="RefSeq" id="WP_011995649.1">
    <property type="nucleotide sequence ID" value="NC_009719.1"/>
</dbReference>
<dbReference type="KEGG" id="pla:Plav_0735"/>
<evidence type="ECO:0000313" key="2">
    <source>
        <dbReference type="EMBL" id="ABS62358.1"/>
    </source>
</evidence>
<dbReference type="Proteomes" id="UP000006377">
    <property type="component" value="Chromosome"/>
</dbReference>
<gene>
    <name evidence="2" type="ordered locus">Plav_0735</name>
</gene>
<keyword evidence="3" id="KW-1185">Reference proteome</keyword>
<evidence type="ECO:0000313" key="3">
    <source>
        <dbReference type="Proteomes" id="UP000006377"/>
    </source>
</evidence>
<keyword evidence="1" id="KW-0472">Membrane</keyword>
<feature type="transmembrane region" description="Helical" evidence="1">
    <location>
        <begin position="46"/>
        <end position="64"/>
    </location>
</feature>
<feature type="transmembrane region" description="Helical" evidence="1">
    <location>
        <begin position="76"/>
        <end position="93"/>
    </location>
</feature>
<dbReference type="STRING" id="402881.Plav_0735"/>
<keyword evidence="1" id="KW-0812">Transmembrane</keyword>
<dbReference type="AlphaFoldDB" id="A7HR25"/>
<organism evidence="2 3">
    <name type="scientific">Parvibaculum lavamentivorans (strain DS-1 / DSM 13023 / NCIMB 13966)</name>
    <dbReference type="NCBI Taxonomy" id="402881"/>
    <lineage>
        <taxon>Bacteria</taxon>
        <taxon>Pseudomonadati</taxon>
        <taxon>Pseudomonadota</taxon>
        <taxon>Alphaproteobacteria</taxon>
        <taxon>Hyphomicrobiales</taxon>
        <taxon>Parvibaculaceae</taxon>
        <taxon>Parvibaculum</taxon>
    </lineage>
</organism>
<feature type="transmembrane region" description="Helical" evidence="1">
    <location>
        <begin position="99"/>
        <end position="118"/>
    </location>
</feature>
<reference evidence="2 3" key="1">
    <citation type="journal article" date="2011" name="Stand. Genomic Sci.">
        <title>Complete genome sequence of Parvibaculum lavamentivorans type strain (DS-1(T)).</title>
        <authorList>
            <person name="Schleheck D."/>
            <person name="Weiss M."/>
            <person name="Pitluck S."/>
            <person name="Bruce D."/>
            <person name="Land M.L."/>
            <person name="Han S."/>
            <person name="Saunders E."/>
            <person name="Tapia R."/>
            <person name="Detter C."/>
            <person name="Brettin T."/>
            <person name="Han J."/>
            <person name="Woyke T."/>
            <person name="Goodwin L."/>
            <person name="Pennacchio L."/>
            <person name="Nolan M."/>
            <person name="Cook A.M."/>
            <person name="Kjelleberg S."/>
            <person name="Thomas T."/>
        </authorList>
    </citation>
    <scope>NUCLEOTIDE SEQUENCE [LARGE SCALE GENOMIC DNA]</scope>
    <source>
        <strain evidence="3">DS-1 / DSM 13023 / NCIMB 13966</strain>
    </source>
</reference>
<sequence length="124" mass="12827">MNGISIKAILISSIFGFVLMLVLIMVLGALYPLLFSGGTAADFEQSWFSMLALAAPVAAGYLAARLAPAQPVLHGALSPFLNVVWGLIAMTFLVPATAFTAAILVANIALGALGGYLYSTTGKH</sequence>
<accession>A7HR25</accession>
<protein>
    <submittedName>
        <fullName evidence="2">Uncharacterized protein</fullName>
    </submittedName>
</protein>
<feature type="transmembrane region" description="Helical" evidence="1">
    <location>
        <begin position="9"/>
        <end position="34"/>
    </location>
</feature>
<evidence type="ECO:0000256" key="1">
    <source>
        <dbReference type="SAM" id="Phobius"/>
    </source>
</evidence>
<dbReference type="HOGENOM" id="CLU_2001656_0_0_5"/>
<keyword evidence="1" id="KW-1133">Transmembrane helix</keyword>
<proteinExistence type="predicted"/>
<name>A7HR25_PARL1</name>
<dbReference type="EMBL" id="CP000774">
    <property type="protein sequence ID" value="ABS62358.1"/>
    <property type="molecule type" value="Genomic_DNA"/>
</dbReference>